<evidence type="ECO:0000313" key="1">
    <source>
        <dbReference type="EMBL" id="GAI12523.1"/>
    </source>
</evidence>
<organism evidence="1">
    <name type="scientific">marine sediment metagenome</name>
    <dbReference type="NCBI Taxonomy" id="412755"/>
    <lineage>
        <taxon>unclassified sequences</taxon>
        <taxon>metagenomes</taxon>
        <taxon>ecological metagenomes</taxon>
    </lineage>
</organism>
<dbReference type="EMBL" id="BARV01006410">
    <property type="protein sequence ID" value="GAI12523.1"/>
    <property type="molecule type" value="Genomic_DNA"/>
</dbReference>
<sequence>APRKVSVHRIEVYEAIQREKEGKRAAGEKQ</sequence>
<dbReference type="AlphaFoldDB" id="X1L0P4"/>
<accession>X1L0P4</accession>
<feature type="non-terminal residue" evidence="1">
    <location>
        <position position="1"/>
    </location>
</feature>
<protein>
    <recommendedName>
        <fullName evidence="2">Carbon storage regulator</fullName>
    </recommendedName>
</protein>
<gene>
    <name evidence="1" type="ORF">S06H3_13137</name>
</gene>
<reference evidence="1" key="1">
    <citation type="journal article" date="2014" name="Front. Microbiol.">
        <title>High frequency of phylogenetically diverse reductive dehalogenase-homologous genes in deep subseafloor sedimentary metagenomes.</title>
        <authorList>
            <person name="Kawai M."/>
            <person name="Futagami T."/>
            <person name="Toyoda A."/>
            <person name="Takaki Y."/>
            <person name="Nishi S."/>
            <person name="Hori S."/>
            <person name="Arai W."/>
            <person name="Tsubouchi T."/>
            <person name="Morono Y."/>
            <person name="Uchiyama I."/>
            <person name="Ito T."/>
            <person name="Fujiyama A."/>
            <person name="Inagaki F."/>
            <person name="Takami H."/>
        </authorList>
    </citation>
    <scope>NUCLEOTIDE SEQUENCE</scope>
    <source>
        <strain evidence="1">Expedition CK06-06</strain>
    </source>
</reference>
<proteinExistence type="predicted"/>
<comment type="caution">
    <text evidence="1">The sequence shown here is derived from an EMBL/GenBank/DDBJ whole genome shotgun (WGS) entry which is preliminary data.</text>
</comment>
<evidence type="ECO:0008006" key="2">
    <source>
        <dbReference type="Google" id="ProtNLM"/>
    </source>
</evidence>
<name>X1L0P4_9ZZZZ</name>